<organism evidence="2 3">
    <name type="scientific">Riccia sorocarpa</name>
    <dbReference type="NCBI Taxonomy" id="122646"/>
    <lineage>
        <taxon>Eukaryota</taxon>
        <taxon>Viridiplantae</taxon>
        <taxon>Streptophyta</taxon>
        <taxon>Embryophyta</taxon>
        <taxon>Marchantiophyta</taxon>
        <taxon>Marchantiopsida</taxon>
        <taxon>Marchantiidae</taxon>
        <taxon>Marchantiales</taxon>
        <taxon>Ricciaceae</taxon>
        <taxon>Riccia</taxon>
    </lineage>
</organism>
<dbReference type="Proteomes" id="UP001633002">
    <property type="component" value="Unassembled WGS sequence"/>
</dbReference>
<sequence length="465" mass="51697">MNFNTPKSTSLDFSKWTTVSTRLVKSEGKREPEWMELSVLDSPMWDGIHSSYFLLYKSEPGADADDVLPIDRLIGSLGKALEHFYPFAGRLIKPEKDKAVRLFCNNEGAPFTHKHFDGVVSDLMDVEQFKSNEILSGLYDVYPAAEVFDASGVPTLIIQVTDFKCGTRCLSTSWSHNVADGFSGTHFLASWAQIARGEPISLLPVHNRTLLGPRKSSRVLDGGPCRFLNNIIEEPAVLQLAEPEGGIGGRSFKLSRRRMNELKAEALRDSQFGSLSTANCVSAHLWRLITEKRGHAPHEMTRFCTLVNCRPRLKDCPAGYFGNCIALVASPVTVGELLSNSLGHAATIIHKAIKELNEDVIRDYIDWLSVNKFQWSSVGDEPFMLGDPRSNLHSVQASWHNWFPFYELDFGGGRPSLALLNGYRVDESYTGVFFPLPTSTNSSEGGLNIFLFGGKNMLGRLDNEL</sequence>
<gene>
    <name evidence="2" type="ORF">R1sor_001860</name>
</gene>
<proteinExistence type="inferred from homology"/>
<dbReference type="InterPro" id="IPR050317">
    <property type="entry name" value="Plant_Fungal_Acyltransferase"/>
</dbReference>
<evidence type="ECO:0000313" key="2">
    <source>
        <dbReference type="EMBL" id="KAL3683838.1"/>
    </source>
</evidence>
<evidence type="ECO:0000256" key="1">
    <source>
        <dbReference type="ARBA" id="ARBA00009861"/>
    </source>
</evidence>
<protein>
    <submittedName>
        <fullName evidence="2">Uncharacterized protein</fullName>
    </submittedName>
</protein>
<dbReference type="InterPro" id="IPR023213">
    <property type="entry name" value="CAT-like_dom_sf"/>
</dbReference>
<comment type="similarity">
    <text evidence="1">Belongs to the plant acyltransferase family.</text>
</comment>
<dbReference type="PANTHER" id="PTHR31642">
    <property type="entry name" value="TRICHOTHECENE 3-O-ACETYLTRANSFERASE"/>
    <property type="match status" value="1"/>
</dbReference>
<keyword evidence="3" id="KW-1185">Reference proteome</keyword>
<dbReference type="PANTHER" id="PTHR31642:SF160">
    <property type="entry name" value="HXXXD-TYPE ACYL-TRANSFERASE FAMILY PROTEIN"/>
    <property type="match status" value="1"/>
</dbReference>
<dbReference type="EMBL" id="JBJQOH010000006">
    <property type="protein sequence ID" value="KAL3683838.1"/>
    <property type="molecule type" value="Genomic_DNA"/>
</dbReference>
<comment type="caution">
    <text evidence="2">The sequence shown here is derived from an EMBL/GenBank/DDBJ whole genome shotgun (WGS) entry which is preliminary data.</text>
</comment>
<reference evidence="2 3" key="1">
    <citation type="submission" date="2024-09" db="EMBL/GenBank/DDBJ databases">
        <title>Chromosome-scale assembly of Riccia sorocarpa.</title>
        <authorList>
            <person name="Paukszto L."/>
        </authorList>
    </citation>
    <scope>NUCLEOTIDE SEQUENCE [LARGE SCALE GENOMIC DNA]</scope>
    <source>
        <strain evidence="2">LP-2024</strain>
        <tissue evidence="2">Aerial parts of the thallus</tissue>
    </source>
</reference>
<evidence type="ECO:0000313" key="3">
    <source>
        <dbReference type="Proteomes" id="UP001633002"/>
    </source>
</evidence>
<dbReference type="Gene3D" id="3.30.559.10">
    <property type="entry name" value="Chloramphenicol acetyltransferase-like domain"/>
    <property type="match status" value="2"/>
</dbReference>
<dbReference type="AlphaFoldDB" id="A0ABD3GX49"/>
<accession>A0ABD3GX49</accession>
<dbReference type="Pfam" id="PF02458">
    <property type="entry name" value="Transferase"/>
    <property type="match status" value="1"/>
</dbReference>
<name>A0ABD3GX49_9MARC</name>